<feature type="binding site" evidence="17">
    <location>
        <position position="34"/>
    </location>
    <ligand>
        <name>[4Fe-4S] cluster</name>
        <dbReference type="ChEBI" id="CHEBI:49883"/>
    </ligand>
</feature>
<evidence type="ECO:0000256" key="17">
    <source>
        <dbReference type="HAMAP-Rule" id="MF_02089"/>
    </source>
</evidence>
<keyword evidence="13 17" id="KW-1015">Disulfide bond</keyword>
<evidence type="ECO:0000256" key="16">
    <source>
        <dbReference type="ARBA" id="ARBA00047415"/>
    </source>
</evidence>
<dbReference type="InterPro" id="IPR003828">
    <property type="entry name" value="QueH"/>
</dbReference>
<evidence type="ECO:0000256" key="8">
    <source>
        <dbReference type="ARBA" id="ARBA00022723"/>
    </source>
</evidence>
<evidence type="ECO:0000256" key="5">
    <source>
        <dbReference type="ARBA" id="ARBA00016895"/>
    </source>
</evidence>
<evidence type="ECO:0000256" key="12">
    <source>
        <dbReference type="ARBA" id="ARBA00023014"/>
    </source>
</evidence>
<reference evidence="18" key="2">
    <citation type="journal article" date="2021" name="PeerJ">
        <title>Extensive microbial diversity within the chicken gut microbiome revealed by metagenomics and culture.</title>
        <authorList>
            <person name="Gilroy R."/>
            <person name="Ravi A."/>
            <person name="Getino M."/>
            <person name="Pursley I."/>
            <person name="Horton D.L."/>
            <person name="Alikhan N.F."/>
            <person name="Baker D."/>
            <person name="Gharbi K."/>
            <person name="Hall N."/>
            <person name="Watson M."/>
            <person name="Adriaenssens E.M."/>
            <person name="Foster-Nyarko E."/>
            <person name="Jarju S."/>
            <person name="Secka A."/>
            <person name="Antonio M."/>
            <person name="Oren A."/>
            <person name="Chaudhuri R.R."/>
            <person name="La Ragione R."/>
            <person name="Hildebrand F."/>
            <person name="Pallen M.J."/>
        </authorList>
    </citation>
    <scope>NUCLEOTIDE SEQUENCE</scope>
    <source>
        <strain evidence="18">CHK195-11698</strain>
    </source>
</reference>
<dbReference type="GO" id="GO:0051539">
    <property type="term" value="F:4 iron, 4 sulfur cluster binding"/>
    <property type="evidence" value="ECO:0007669"/>
    <property type="project" value="UniProtKB-UniRule"/>
</dbReference>
<gene>
    <name evidence="17" type="primary">queH</name>
    <name evidence="18" type="ORF">IAD15_05345</name>
</gene>
<keyword evidence="6 17" id="KW-0004">4Fe-4S</keyword>
<feature type="binding site" evidence="17">
    <location>
        <position position="118"/>
    </location>
    <ligand>
        <name>[4Fe-4S] cluster</name>
        <dbReference type="ChEBI" id="CHEBI:49883"/>
    </ligand>
</feature>
<comment type="catalytic activity">
    <reaction evidence="16 17">
        <text>epoxyqueuosine(34) in tRNA + AH2 = queuosine(34) in tRNA + A + H2O</text>
        <dbReference type="Rhea" id="RHEA:32159"/>
        <dbReference type="Rhea" id="RHEA-COMP:18571"/>
        <dbReference type="Rhea" id="RHEA-COMP:18582"/>
        <dbReference type="ChEBI" id="CHEBI:13193"/>
        <dbReference type="ChEBI" id="CHEBI:15377"/>
        <dbReference type="ChEBI" id="CHEBI:17499"/>
        <dbReference type="ChEBI" id="CHEBI:194431"/>
        <dbReference type="ChEBI" id="CHEBI:194443"/>
        <dbReference type="EC" id="1.17.99.6"/>
    </reaction>
</comment>
<dbReference type="EC" id="1.17.99.6" evidence="4 17"/>
<evidence type="ECO:0000256" key="11">
    <source>
        <dbReference type="ARBA" id="ARBA00023004"/>
    </source>
</evidence>
<evidence type="ECO:0000313" key="19">
    <source>
        <dbReference type="Proteomes" id="UP000824175"/>
    </source>
</evidence>
<evidence type="ECO:0000256" key="4">
    <source>
        <dbReference type="ARBA" id="ARBA00012622"/>
    </source>
</evidence>
<dbReference type="HAMAP" id="MF_02089">
    <property type="entry name" value="QueH"/>
    <property type="match status" value="1"/>
</dbReference>
<name>A0A9D1HN41_9FIRM</name>
<dbReference type="AlphaFoldDB" id="A0A9D1HN41"/>
<feature type="binding site" evidence="17">
    <location>
        <position position="35"/>
    </location>
    <ligand>
        <name>[4Fe-4S] cluster</name>
        <dbReference type="ChEBI" id="CHEBI:49883"/>
    </ligand>
</feature>
<keyword evidence="7 17" id="KW-0819">tRNA processing</keyword>
<dbReference type="EMBL" id="DVMJ01000046">
    <property type="protein sequence ID" value="HIU13476.1"/>
    <property type="molecule type" value="Genomic_DNA"/>
</dbReference>
<keyword evidence="11 17" id="KW-0408">Iron</keyword>
<keyword evidence="14 17" id="KW-0676">Redox-active center</keyword>
<evidence type="ECO:0000256" key="13">
    <source>
        <dbReference type="ARBA" id="ARBA00023157"/>
    </source>
</evidence>
<evidence type="ECO:0000256" key="1">
    <source>
        <dbReference type="ARBA" id="ARBA00002268"/>
    </source>
</evidence>
<dbReference type="PANTHER" id="PTHR36701:SF1">
    <property type="entry name" value="EPOXYQUEUOSINE REDUCTASE QUEH"/>
    <property type="match status" value="1"/>
</dbReference>
<comment type="caution">
    <text evidence="18">The sequence shown here is derived from an EMBL/GenBank/DDBJ whole genome shotgun (WGS) entry which is preliminary data.</text>
</comment>
<comment type="pathway">
    <text evidence="2 17">tRNA modification; tRNA-queuosine biosynthesis.</text>
</comment>
<keyword evidence="9 17" id="KW-0671">Queuosine biosynthesis</keyword>
<comment type="function">
    <text evidence="1 17">Catalyzes the conversion of epoxyqueuosine (oQ) to queuosine (Q), which is a hypermodified base found in the wobble positions of tRNA(Asp), tRNA(Asn), tRNA(His) and tRNA(Tyr).</text>
</comment>
<keyword evidence="12 17" id="KW-0411">Iron-sulfur</keyword>
<evidence type="ECO:0000256" key="9">
    <source>
        <dbReference type="ARBA" id="ARBA00022785"/>
    </source>
</evidence>
<evidence type="ECO:0000256" key="7">
    <source>
        <dbReference type="ARBA" id="ARBA00022694"/>
    </source>
</evidence>
<sequence>MINKLPQNIYNAQLKELYAIHQSGRKPRLLLHACCGPCASSVLVQLYDYFDITIFYTNSNIYPASEYTRRLAELKAFLPRFNQDYHANVKLIEDVYDPQAALKILAPHAHDKEGGQRCHLCYEMRIRKAMAYASAHHFEYCTTVLTLSRLKNSRVINEIALKVSQDYPEVHYFFSDFKKNKGIDLSIDLTTLYDMYRQDYCGCVYSYHKNSESTK</sequence>
<evidence type="ECO:0000256" key="10">
    <source>
        <dbReference type="ARBA" id="ARBA00023002"/>
    </source>
</evidence>
<dbReference type="Proteomes" id="UP000824175">
    <property type="component" value="Unassembled WGS sequence"/>
</dbReference>
<protein>
    <recommendedName>
        <fullName evidence="5 17">Epoxyqueuosine reductase QueH</fullName>
        <ecNumber evidence="4 17">1.17.99.6</ecNumber>
    </recommendedName>
    <alternativeName>
        <fullName evidence="15 17">Queuosine biosynthesis protein QueH</fullName>
    </alternativeName>
</protein>
<evidence type="ECO:0000256" key="15">
    <source>
        <dbReference type="ARBA" id="ARBA00031446"/>
    </source>
</evidence>
<keyword evidence="10 17" id="KW-0560">Oxidoreductase</keyword>
<dbReference type="GO" id="GO:0052693">
    <property type="term" value="F:epoxyqueuosine reductase activity"/>
    <property type="evidence" value="ECO:0007669"/>
    <property type="project" value="UniProtKB-UniRule"/>
</dbReference>
<evidence type="ECO:0000256" key="14">
    <source>
        <dbReference type="ARBA" id="ARBA00023284"/>
    </source>
</evidence>
<feature type="binding site" evidence="17">
    <location>
        <position position="121"/>
    </location>
    <ligand>
        <name>[4Fe-4S] cluster</name>
        <dbReference type="ChEBI" id="CHEBI:49883"/>
    </ligand>
</feature>
<evidence type="ECO:0000256" key="2">
    <source>
        <dbReference type="ARBA" id="ARBA00004691"/>
    </source>
</evidence>
<dbReference type="GO" id="GO:0046872">
    <property type="term" value="F:metal ion binding"/>
    <property type="evidence" value="ECO:0007669"/>
    <property type="project" value="UniProtKB-KW"/>
</dbReference>
<evidence type="ECO:0000256" key="6">
    <source>
        <dbReference type="ARBA" id="ARBA00022485"/>
    </source>
</evidence>
<dbReference type="Pfam" id="PF02677">
    <property type="entry name" value="QueH"/>
    <property type="match status" value="1"/>
</dbReference>
<reference evidence="18" key="1">
    <citation type="submission" date="2020-10" db="EMBL/GenBank/DDBJ databases">
        <authorList>
            <person name="Gilroy R."/>
        </authorList>
    </citation>
    <scope>NUCLEOTIDE SEQUENCE</scope>
    <source>
        <strain evidence="18">CHK195-11698</strain>
    </source>
</reference>
<evidence type="ECO:0000256" key="3">
    <source>
        <dbReference type="ARBA" id="ARBA00008207"/>
    </source>
</evidence>
<feature type="disulfide bond" description="Redox-active" evidence="17">
    <location>
        <begin position="201"/>
        <end position="203"/>
    </location>
</feature>
<organism evidence="18 19">
    <name type="scientific">Candidatus Fimiplasma intestinipullorum</name>
    <dbReference type="NCBI Taxonomy" id="2840825"/>
    <lineage>
        <taxon>Bacteria</taxon>
        <taxon>Bacillati</taxon>
        <taxon>Bacillota</taxon>
        <taxon>Clostridia</taxon>
        <taxon>Eubacteriales</taxon>
        <taxon>Candidatus Fimiplasma</taxon>
    </lineage>
</organism>
<dbReference type="PANTHER" id="PTHR36701">
    <property type="entry name" value="EPOXYQUEUOSINE REDUCTASE QUEH"/>
    <property type="match status" value="1"/>
</dbReference>
<proteinExistence type="inferred from homology"/>
<keyword evidence="8 17" id="KW-0479">Metal-binding</keyword>
<dbReference type="GO" id="GO:0008616">
    <property type="term" value="P:tRNA queuosine(34) biosynthetic process"/>
    <property type="evidence" value="ECO:0007669"/>
    <property type="project" value="UniProtKB-UniRule"/>
</dbReference>
<accession>A0A9D1HN41</accession>
<evidence type="ECO:0000313" key="18">
    <source>
        <dbReference type="EMBL" id="HIU13476.1"/>
    </source>
</evidence>
<comment type="similarity">
    <text evidence="3 17">Belongs to the QueH family.</text>
</comment>